<dbReference type="EMBL" id="JAAOAR010000481">
    <property type="protein sequence ID" value="KAF5581077.1"/>
    <property type="molecule type" value="Genomic_DNA"/>
</dbReference>
<dbReference type="Proteomes" id="UP000544095">
    <property type="component" value="Unassembled WGS sequence"/>
</dbReference>
<reference evidence="1 2" key="1">
    <citation type="submission" date="2020-05" db="EMBL/GenBank/DDBJ databases">
        <title>Identification and distribution of gene clusters putatively required for synthesis of sphingolipid metabolism inhibitors in phylogenetically diverse species of the filamentous fungus Fusarium.</title>
        <authorList>
            <person name="Kim H.-S."/>
            <person name="Busman M."/>
            <person name="Brown D.W."/>
            <person name="Divon H."/>
            <person name="Uhlig S."/>
            <person name="Proctor R.H."/>
        </authorList>
    </citation>
    <scope>NUCLEOTIDE SEQUENCE [LARGE SCALE GENOMIC DNA]</scope>
    <source>
        <strain evidence="1 2">NRRL 25211</strain>
    </source>
</reference>
<evidence type="ECO:0000313" key="1">
    <source>
        <dbReference type="EMBL" id="KAF5581077.1"/>
    </source>
</evidence>
<comment type="caution">
    <text evidence="1">The sequence shown here is derived from an EMBL/GenBank/DDBJ whole genome shotgun (WGS) entry which is preliminary data.</text>
</comment>
<accession>A0A8H5NWB3</accession>
<organism evidence="1 2">
    <name type="scientific">Fusarium pseudoanthophilum</name>
    <dbReference type="NCBI Taxonomy" id="48495"/>
    <lineage>
        <taxon>Eukaryota</taxon>
        <taxon>Fungi</taxon>
        <taxon>Dikarya</taxon>
        <taxon>Ascomycota</taxon>
        <taxon>Pezizomycotina</taxon>
        <taxon>Sordariomycetes</taxon>
        <taxon>Hypocreomycetidae</taxon>
        <taxon>Hypocreales</taxon>
        <taxon>Nectriaceae</taxon>
        <taxon>Fusarium</taxon>
        <taxon>Fusarium fujikuroi species complex</taxon>
    </lineage>
</organism>
<name>A0A8H5NWB3_9HYPO</name>
<gene>
    <name evidence="1" type="ORF">FPANT_9081</name>
</gene>
<keyword evidence="2" id="KW-1185">Reference proteome</keyword>
<dbReference type="AlphaFoldDB" id="A0A8H5NWB3"/>
<evidence type="ECO:0000313" key="2">
    <source>
        <dbReference type="Proteomes" id="UP000544095"/>
    </source>
</evidence>
<sequence length="175" mass="19848">MLLDIPALPDSSPFPPPNMIVTPSVKETLRTSLQHITQFSNLQQRFDIFKQELATLGERLYSYGRIAPPNSKLYDDIWALRRTILGHRQAMKTLVIGMNDYYKGFNGSRQVAATQPIFSMRDGEELRVGSPELQAYMLVTGFEAQWVRVNGMWNQARGFAAEVDYLGNCCAQGQR</sequence>
<protein>
    <submittedName>
        <fullName evidence="1">Uncharacterized protein</fullName>
    </submittedName>
</protein>
<proteinExistence type="predicted"/>